<dbReference type="Proteomes" id="UP001497680">
    <property type="component" value="Unassembled WGS sequence"/>
</dbReference>
<sequence>MVKVLVLGATGKQGGATARALLLSQHTVRAYVRDASSPKAQALEAAGAELVKGGDWDQDVEALDRALAGGVEAVFFISTPSFTDPTAEVRGATNIVEAAKRAGTVTHVVYSTVTGVNRYQELSGWDSSPFFANYWTSKAKSEELVRSAGFAHYTILRPTEFMSNYTASETAQFQIPTLVNEGVLRTAYPSDRPLTVIDVADVGRTAAAAISAPGTFAGGSSEFDVVAESLTPRELVAQLSEAAGKKLSVHTYPPAEAAELAKQNPVIAGQITRQGTEAKAVPDDFGLGFGTFREFLARNRDAVVELYKNTP</sequence>
<reference evidence="1 2" key="1">
    <citation type="journal article" date="2022" name="New Phytol.">
        <title>Ecological generalism drives hyperdiversity of secondary metabolite gene clusters in xylarialean endophytes.</title>
        <authorList>
            <person name="Franco M.E.E."/>
            <person name="Wisecaver J.H."/>
            <person name="Arnold A.E."/>
            <person name="Ju Y.M."/>
            <person name="Slot J.C."/>
            <person name="Ahrendt S."/>
            <person name="Moore L.P."/>
            <person name="Eastman K.E."/>
            <person name="Scott K."/>
            <person name="Konkel Z."/>
            <person name="Mondo S.J."/>
            <person name="Kuo A."/>
            <person name="Hayes R.D."/>
            <person name="Haridas S."/>
            <person name="Andreopoulos B."/>
            <person name="Riley R."/>
            <person name="LaButti K."/>
            <person name="Pangilinan J."/>
            <person name="Lipzen A."/>
            <person name="Amirebrahimi M."/>
            <person name="Yan J."/>
            <person name="Adam C."/>
            <person name="Keymanesh K."/>
            <person name="Ng V."/>
            <person name="Louie K."/>
            <person name="Northen T."/>
            <person name="Drula E."/>
            <person name="Henrissat B."/>
            <person name="Hsieh H.M."/>
            <person name="Youens-Clark K."/>
            <person name="Lutzoni F."/>
            <person name="Miadlikowska J."/>
            <person name="Eastwood D.C."/>
            <person name="Hamelin R.C."/>
            <person name="Grigoriev I.V."/>
            <person name="U'Ren J.M."/>
        </authorList>
    </citation>
    <scope>NUCLEOTIDE SEQUENCE [LARGE SCALE GENOMIC DNA]</scope>
    <source>
        <strain evidence="1 2">ER1909</strain>
    </source>
</reference>
<evidence type="ECO:0000313" key="1">
    <source>
        <dbReference type="EMBL" id="KAI6092415.1"/>
    </source>
</evidence>
<gene>
    <name evidence="1" type="ORF">F4821DRAFT_223960</name>
</gene>
<protein>
    <submittedName>
        <fullName evidence="1">NAD(P)-binding protein</fullName>
    </submittedName>
</protein>
<accession>A0ACC0DI10</accession>
<organism evidence="1 2">
    <name type="scientific">Hypoxylon rubiginosum</name>
    <dbReference type="NCBI Taxonomy" id="110542"/>
    <lineage>
        <taxon>Eukaryota</taxon>
        <taxon>Fungi</taxon>
        <taxon>Dikarya</taxon>
        <taxon>Ascomycota</taxon>
        <taxon>Pezizomycotina</taxon>
        <taxon>Sordariomycetes</taxon>
        <taxon>Xylariomycetidae</taxon>
        <taxon>Xylariales</taxon>
        <taxon>Hypoxylaceae</taxon>
        <taxon>Hypoxylon</taxon>
    </lineage>
</organism>
<keyword evidence="2" id="KW-1185">Reference proteome</keyword>
<comment type="caution">
    <text evidence="1">The sequence shown here is derived from an EMBL/GenBank/DDBJ whole genome shotgun (WGS) entry which is preliminary data.</text>
</comment>
<name>A0ACC0DI10_9PEZI</name>
<evidence type="ECO:0000313" key="2">
    <source>
        <dbReference type="Proteomes" id="UP001497680"/>
    </source>
</evidence>
<proteinExistence type="predicted"/>
<dbReference type="EMBL" id="MU394283">
    <property type="protein sequence ID" value="KAI6092415.1"/>
    <property type="molecule type" value="Genomic_DNA"/>
</dbReference>